<dbReference type="EMBL" id="QDEB01093948">
    <property type="protein sequence ID" value="RZC32853.1"/>
    <property type="molecule type" value="Genomic_DNA"/>
</dbReference>
<evidence type="ECO:0000313" key="1">
    <source>
        <dbReference type="EMBL" id="RZC32853.1"/>
    </source>
</evidence>
<gene>
    <name evidence="1" type="ORF">BDFB_015215</name>
</gene>
<comment type="caution">
    <text evidence="1">The sequence shown here is derived from an EMBL/GenBank/DDBJ whole genome shotgun (WGS) entry which is preliminary data.</text>
</comment>
<name>A0A482VJF2_ASBVE</name>
<keyword evidence="2" id="KW-1185">Reference proteome</keyword>
<reference evidence="1 2" key="1">
    <citation type="submission" date="2017-03" db="EMBL/GenBank/DDBJ databases">
        <title>Genome of the blue death feigning beetle - Asbolus verrucosus.</title>
        <authorList>
            <person name="Rider S.D."/>
        </authorList>
    </citation>
    <scope>NUCLEOTIDE SEQUENCE [LARGE SCALE GENOMIC DNA]</scope>
    <source>
        <strain evidence="1">Butters</strain>
        <tissue evidence="1">Head and leg muscle</tissue>
    </source>
</reference>
<accession>A0A482VJF2</accession>
<organism evidence="1 2">
    <name type="scientific">Asbolus verrucosus</name>
    <name type="common">Desert ironclad beetle</name>
    <dbReference type="NCBI Taxonomy" id="1661398"/>
    <lineage>
        <taxon>Eukaryota</taxon>
        <taxon>Metazoa</taxon>
        <taxon>Ecdysozoa</taxon>
        <taxon>Arthropoda</taxon>
        <taxon>Hexapoda</taxon>
        <taxon>Insecta</taxon>
        <taxon>Pterygota</taxon>
        <taxon>Neoptera</taxon>
        <taxon>Endopterygota</taxon>
        <taxon>Coleoptera</taxon>
        <taxon>Polyphaga</taxon>
        <taxon>Cucujiformia</taxon>
        <taxon>Tenebrionidae</taxon>
        <taxon>Pimeliinae</taxon>
        <taxon>Asbolus</taxon>
    </lineage>
</organism>
<protein>
    <submittedName>
        <fullName evidence="1">Uncharacterized protein</fullName>
    </submittedName>
</protein>
<dbReference type="AlphaFoldDB" id="A0A482VJF2"/>
<evidence type="ECO:0000313" key="2">
    <source>
        <dbReference type="Proteomes" id="UP000292052"/>
    </source>
</evidence>
<proteinExistence type="predicted"/>
<dbReference type="OrthoDB" id="8195099at2759"/>
<dbReference type="Proteomes" id="UP000292052">
    <property type="component" value="Unassembled WGS sequence"/>
</dbReference>
<sequence>MQQLKYSVGLFPLIGSVARKQTTGRPKQRSDEAVENIKQIITDPPKTSISNLSQHVDLSYGI</sequence>